<keyword evidence="8" id="KW-0675">Receptor</keyword>
<dbReference type="PANTHER" id="PTHR48006">
    <property type="entry name" value="LEUCINE-RICH REPEAT-CONTAINING PROTEIN DDB_G0281931-RELATED"/>
    <property type="match status" value="1"/>
</dbReference>
<keyword evidence="13" id="KW-1185">Reference proteome</keyword>
<accession>A0AAN8ZCU5</accession>
<dbReference type="InterPro" id="IPR000719">
    <property type="entry name" value="Prot_kinase_dom"/>
</dbReference>
<dbReference type="InterPro" id="IPR001245">
    <property type="entry name" value="Ser-Thr/Tyr_kinase_cat_dom"/>
</dbReference>
<dbReference type="Pfam" id="PF23598">
    <property type="entry name" value="LRR_14"/>
    <property type="match status" value="1"/>
</dbReference>
<dbReference type="AlphaFoldDB" id="A0AAN8ZCU5"/>
<evidence type="ECO:0000256" key="3">
    <source>
        <dbReference type="ARBA" id="ARBA00022692"/>
    </source>
</evidence>
<dbReference type="EMBL" id="JBAMMX010000013">
    <property type="protein sequence ID" value="KAK6928983.1"/>
    <property type="molecule type" value="Genomic_DNA"/>
</dbReference>
<keyword evidence="7 10" id="KW-0472">Membrane</keyword>
<evidence type="ECO:0000256" key="8">
    <source>
        <dbReference type="ARBA" id="ARBA00023170"/>
    </source>
</evidence>
<sequence length="798" mass="89079">MSFSVKEPMASGVLKVTMSMEKLQNQHSLHLLLLIFIFSVQQSLQLQPSQHETLLKLQKLILNKQQTLNAWDRNEYKDFCISEEDPFFHVDCYEDSITQLHINGQNGSYLLPNGFYVDAFFDILSGLTTLKVLSLVSLGLEGSLPGKIGELSSLEILNVSNNQFTGGVPLEVSKMKNLQTFILDHNLFDRQVPNWLKSLPGLTVLSLKNNSFSGSLPNSLTSLESLRILDLSMNNLSGEVPDFSNLTNLQVLDIADNNFGSSFPSLHRKLISIVLRNNRFRSGLPGNLSLFHELQRLDISANEFVGPFLPSLLFLPSINYLDVSENKLTGMLFNNMTCNNQLVFVNLSSNLLTGDLPSCLVKGRVVSYEGNCLSNGTQWQNPSSFCHKEALAVKFWPSTEKKKRVAPKAVVALSMVGGIAGAVVFLGIGFLVAKRRYVENRIDKTRPERFIMEKVSNVYISKLVSDARYITQTKKLGALGLPSYRTFALEELKEATNNFDTSSYVGQGSCGQVHRGKLADGSILAIRTLDMRKKRSTQAYMHHIEMISKLRHCHLASALGHCFELYPDESNVTRIYLIFEFAQNGTLREWISGLSGKKLNWTQRLAAAIGATKGLQFLHTGVVPGVFSNNLKITDVLLDLDFQAKISSYNHPLLAEIKQKVVSGGSPTKTKENVHARLNNDKSDVYDIGKILLEVIIGRTVISDMDIRIGRDMLQVSISADDAARRSIMDPAIQKECSEEALKTIFEICVRCLSSEPTERPSVEDILWNLQFAAQLQDSWKVDPHSNQESPLSHSQEN</sequence>
<keyword evidence="6 10" id="KW-1133">Transmembrane helix</keyword>
<dbReference type="InterPro" id="IPR051824">
    <property type="entry name" value="LRR_Rcpt-Like_S/T_Kinase"/>
</dbReference>
<organism evidence="12 13">
    <name type="scientific">Dillenia turbinata</name>
    <dbReference type="NCBI Taxonomy" id="194707"/>
    <lineage>
        <taxon>Eukaryota</taxon>
        <taxon>Viridiplantae</taxon>
        <taxon>Streptophyta</taxon>
        <taxon>Embryophyta</taxon>
        <taxon>Tracheophyta</taxon>
        <taxon>Spermatophyta</taxon>
        <taxon>Magnoliopsida</taxon>
        <taxon>eudicotyledons</taxon>
        <taxon>Gunneridae</taxon>
        <taxon>Pentapetalae</taxon>
        <taxon>Dilleniales</taxon>
        <taxon>Dilleniaceae</taxon>
        <taxon>Dillenia</taxon>
    </lineage>
</organism>
<comment type="subcellular location">
    <subcellularLocation>
        <location evidence="1">Membrane</location>
        <topology evidence="1">Single-pass type I membrane protein</topology>
    </subcellularLocation>
</comment>
<dbReference type="PROSITE" id="PS50011">
    <property type="entry name" value="PROTEIN_KINASE_DOM"/>
    <property type="match status" value="1"/>
</dbReference>
<evidence type="ECO:0000256" key="10">
    <source>
        <dbReference type="SAM" id="Phobius"/>
    </source>
</evidence>
<dbReference type="SUPFAM" id="SSF56112">
    <property type="entry name" value="Protein kinase-like (PK-like)"/>
    <property type="match status" value="1"/>
</dbReference>
<dbReference type="InterPro" id="IPR055414">
    <property type="entry name" value="LRR_R13L4/SHOC2-like"/>
</dbReference>
<dbReference type="GO" id="GO:0005524">
    <property type="term" value="F:ATP binding"/>
    <property type="evidence" value="ECO:0007669"/>
    <property type="project" value="InterPro"/>
</dbReference>
<protein>
    <submittedName>
        <fullName evidence="12">Leucine-rich repeat</fullName>
    </submittedName>
</protein>
<evidence type="ECO:0000256" key="2">
    <source>
        <dbReference type="ARBA" id="ARBA00022614"/>
    </source>
</evidence>
<dbReference type="FunFam" id="1.10.510.10:FF:000431">
    <property type="entry name" value="Putative inactive leucine-rich repeat receptor-like protein kinase"/>
    <property type="match status" value="1"/>
</dbReference>
<dbReference type="GO" id="GO:0016020">
    <property type="term" value="C:membrane"/>
    <property type="evidence" value="ECO:0007669"/>
    <property type="project" value="UniProtKB-SubCell"/>
</dbReference>
<dbReference type="InterPro" id="IPR032675">
    <property type="entry name" value="LRR_dom_sf"/>
</dbReference>
<dbReference type="Proteomes" id="UP001370490">
    <property type="component" value="Unassembled WGS sequence"/>
</dbReference>
<feature type="domain" description="Protein kinase" evidence="11">
    <location>
        <begin position="499"/>
        <end position="772"/>
    </location>
</feature>
<evidence type="ECO:0000256" key="7">
    <source>
        <dbReference type="ARBA" id="ARBA00023136"/>
    </source>
</evidence>
<name>A0AAN8ZCU5_9MAGN</name>
<dbReference type="Gene3D" id="1.10.510.10">
    <property type="entry name" value="Transferase(Phosphotransferase) domain 1"/>
    <property type="match status" value="1"/>
</dbReference>
<reference evidence="12 13" key="1">
    <citation type="submission" date="2023-12" db="EMBL/GenBank/DDBJ databases">
        <title>A high-quality genome assembly for Dillenia turbinata (Dilleniales).</title>
        <authorList>
            <person name="Chanderbali A."/>
        </authorList>
    </citation>
    <scope>NUCLEOTIDE SEQUENCE [LARGE SCALE GENOMIC DNA]</scope>
    <source>
        <strain evidence="12">LSX21</strain>
        <tissue evidence="12">Leaf</tissue>
    </source>
</reference>
<keyword evidence="5" id="KW-0677">Repeat</keyword>
<dbReference type="FunFam" id="3.30.200.20:FF:000285">
    <property type="entry name" value="Putative inactive leucine-rich repeat receptor-like protein kinase"/>
    <property type="match status" value="1"/>
</dbReference>
<feature type="transmembrane region" description="Helical" evidence="10">
    <location>
        <begin position="409"/>
        <end position="433"/>
    </location>
</feature>
<comment type="caution">
    <text evidence="12">The sequence shown here is derived from an EMBL/GenBank/DDBJ whole genome shotgun (WGS) entry which is preliminary data.</text>
</comment>
<evidence type="ECO:0000313" key="13">
    <source>
        <dbReference type="Proteomes" id="UP001370490"/>
    </source>
</evidence>
<evidence type="ECO:0000256" key="1">
    <source>
        <dbReference type="ARBA" id="ARBA00004479"/>
    </source>
</evidence>
<dbReference type="InterPro" id="IPR001611">
    <property type="entry name" value="Leu-rich_rpt"/>
</dbReference>
<evidence type="ECO:0000313" key="12">
    <source>
        <dbReference type="EMBL" id="KAK6928983.1"/>
    </source>
</evidence>
<dbReference type="SUPFAM" id="SSF52058">
    <property type="entry name" value="L domain-like"/>
    <property type="match status" value="1"/>
</dbReference>
<gene>
    <name evidence="12" type="ORF">RJ641_005188</name>
</gene>
<keyword evidence="2" id="KW-0433">Leucine-rich repeat</keyword>
<proteinExistence type="predicted"/>
<dbReference type="FunFam" id="3.80.10.10:FF:000041">
    <property type="entry name" value="LRR receptor-like serine/threonine-protein kinase ERECTA"/>
    <property type="match status" value="1"/>
</dbReference>
<dbReference type="InterPro" id="IPR011009">
    <property type="entry name" value="Kinase-like_dom_sf"/>
</dbReference>
<keyword evidence="3 10" id="KW-0812">Transmembrane</keyword>
<dbReference type="PROSITE" id="PS51450">
    <property type="entry name" value="LRR"/>
    <property type="match status" value="1"/>
</dbReference>
<evidence type="ECO:0000259" key="11">
    <source>
        <dbReference type="PROSITE" id="PS50011"/>
    </source>
</evidence>
<evidence type="ECO:0000256" key="5">
    <source>
        <dbReference type="ARBA" id="ARBA00022737"/>
    </source>
</evidence>
<dbReference type="PANTHER" id="PTHR48006:SF84">
    <property type="entry name" value="REPEAT TRANSMEMBRANE PROTEIN KINASE, PUTATIVE, EXPRESSED-RELATED"/>
    <property type="match status" value="1"/>
</dbReference>
<dbReference type="Gene3D" id="3.80.10.10">
    <property type="entry name" value="Ribonuclease Inhibitor"/>
    <property type="match status" value="2"/>
</dbReference>
<dbReference type="Pfam" id="PF07714">
    <property type="entry name" value="PK_Tyr_Ser-Thr"/>
    <property type="match status" value="1"/>
</dbReference>
<evidence type="ECO:0000256" key="6">
    <source>
        <dbReference type="ARBA" id="ARBA00022989"/>
    </source>
</evidence>
<keyword evidence="9" id="KW-0325">Glycoprotein</keyword>
<keyword evidence="4" id="KW-0732">Signal</keyword>
<evidence type="ECO:0000256" key="4">
    <source>
        <dbReference type="ARBA" id="ARBA00022729"/>
    </source>
</evidence>
<dbReference type="Gene3D" id="3.30.200.20">
    <property type="entry name" value="Phosphorylase Kinase, domain 1"/>
    <property type="match status" value="1"/>
</dbReference>
<evidence type="ECO:0000256" key="9">
    <source>
        <dbReference type="ARBA" id="ARBA00023180"/>
    </source>
</evidence>
<dbReference type="GO" id="GO:0004672">
    <property type="term" value="F:protein kinase activity"/>
    <property type="evidence" value="ECO:0007669"/>
    <property type="project" value="InterPro"/>
</dbReference>